<evidence type="ECO:0000259" key="13">
    <source>
        <dbReference type="Pfam" id="PF03958"/>
    </source>
</evidence>
<evidence type="ECO:0000256" key="6">
    <source>
        <dbReference type="ARBA" id="ARBA00022729"/>
    </source>
</evidence>
<evidence type="ECO:0000256" key="3">
    <source>
        <dbReference type="ARBA" id="ARBA00022448"/>
    </source>
</evidence>
<dbReference type="Proteomes" id="UP000178885">
    <property type="component" value="Unassembled WGS sequence"/>
</dbReference>
<keyword evidence="4" id="KW-1134">Transmembrane beta strand</keyword>
<evidence type="ECO:0000256" key="10">
    <source>
        <dbReference type="RuleBase" id="RU004004"/>
    </source>
</evidence>
<feature type="domain" description="NolW-like" evidence="13">
    <location>
        <begin position="100"/>
        <end position="159"/>
    </location>
</feature>
<evidence type="ECO:0000256" key="11">
    <source>
        <dbReference type="SAM" id="MobiDB-lite"/>
    </source>
</evidence>
<evidence type="ECO:0000313" key="15">
    <source>
        <dbReference type="EMBL" id="OGI47218.1"/>
    </source>
</evidence>
<dbReference type="InterPro" id="IPR001775">
    <property type="entry name" value="GspD/PilQ"/>
</dbReference>
<dbReference type="InterPro" id="IPR038591">
    <property type="entry name" value="NolW-like_sf"/>
</dbReference>
<dbReference type="PRINTS" id="PR00811">
    <property type="entry name" value="BCTERIALGSPD"/>
</dbReference>
<keyword evidence="7" id="KW-0653">Protein transport</keyword>
<keyword evidence="5" id="KW-0812">Transmembrane</keyword>
<gene>
    <name evidence="15" type="ORF">A2151_00775</name>
</gene>
<feature type="compositionally biased region" description="Basic and acidic residues" evidence="11">
    <location>
        <begin position="630"/>
        <end position="640"/>
    </location>
</feature>
<dbReference type="InterPro" id="IPR049371">
    <property type="entry name" value="GspD-like_N0"/>
</dbReference>
<comment type="subcellular location">
    <subcellularLocation>
        <location evidence="1 10">Cell outer membrane</location>
    </subcellularLocation>
</comment>
<dbReference type="InterPro" id="IPR050810">
    <property type="entry name" value="Bact_Secretion_Sys_Channel"/>
</dbReference>
<evidence type="ECO:0000256" key="7">
    <source>
        <dbReference type="ARBA" id="ARBA00022927"/>
    </source>
</evidence>
<evidence type="ECO:0000256" key="2">
    <source>
        <dbReference type="ARBA" id="ARBA00006980"/>
    </source>
</evidence>
<comment type="similarity">
    <text evidence="2">Belongs to the bacterial secretin family. GSP D subfamily.</text>
</comment>
<dbReference type="InterPro" id="IPR004846">
    <property type="entry name" value="T2SS/T3SS_dom"/>
</dbReference>
<sequence>MLFNFQDADIQAVIKTVSQLTGRNFLIDPRVKGKVTILSVRPVSKFAAYDILLSSLRAQGFTAVEGSRGITRIIPEAEGKHNAPASRDRLGRVNDQWVSHVFVVQNASAAHLVPILRPLMAPNAQIAVYAPANVLVITDYASNVQNMLDLIERIDQPAAADVTIIPLKHASALDIAQLVSRLDTVVAVPGQPMPQAGPEARLNIVPDARTNSLLVRSDNPGRVEQLRALVEKLDVEPRAGGNTRVVYLQNAEAAKLAEVLRGVIAGEARAAAAPAPGAAASAPGARAAEGSLVQADEATNALIISASDAVYNNLRSVIDKLDVRRAQVYVEALIAEVSSDKAAQFGIQWAGGKAAGSGGALVGATNFPRAGSGLLQTAIAPESLATAGGLTLGYLSGKITLPDGREVLGLGALARALEEDSKSNILSTPNILTLDNAEAKIIIGQNVPFLTGSYAQSTGTSGAAVNPFQTIERKDVGLTLKIKPQISEGGGVKMHIYQEVSSVARANLAAQDLITNKRSIETTVIVDDGSIVVLGGLIEDRVSESIQEVPLLSKIPLLGELFKYRERSTTKTNLMVFLRPAIVRSARDTVGFTEYNYKYMRDQQKEPDRSSLFFGGFNPPVMPESTATPFKREVKPDAGAKETGQAPPAEDRLLGPPQVGPDQPAKP</sequence>
<comment type="caution">
    <text evidence="15">The sequence shown here is derived from an EMBL/GenBank/DDBJ whole genome shotgun (WGS) entry which is preliminary data.</text>
</comment>
<feature type="domain" description="NolW-like" evidence="13">
    <location>
        <begin position="163"/>
        <end position="238"/>
    </location>
</feature>
<keyword evidence="8" id="KW-0472">Membrane</keyword>
<feature type="domain" description="Type II/III secretion system secretin-like" evidence="12">
    <location>
        <begin position="416"/>
        <end position="584"/>
    </location>
</feature>
<dbReference type="STRING" id="1817760.A2151_00775"/>
<dbReference type="PANTHER" id="PTHR30332:SF24">
    <property type="entry name" value="SECRETIN GSPD-RELATED"/>
    <property type="match status" value="1"/>
</dbReference>
<keyword evidence="6" id="KW-0732">Signal</keyword>
<feature type="region of interest" description="Disordered" evidence="11">
    <location>
        <begin position="618"/>
        <end position="667"/>
    </location>
</feature>
<evidence type="ECO:0000259" key="14">
    <source>
        <dbReference type="Pfam" id="PF21305"/>
    </source>
</evidence>
<protein>
    <submittedName>
        <fullName evidence="15">Type II secretion system protein GspD</fullName>
    </submittedName>
</protein>
<dbReference type="Pfam" id="PF03958">
    <property type="entry name" value="Secretin_N"/>
    <property type="match status" value="3"/>
</dbReference>
<organism evidence="15 16">
    <name type="scientific">Candidatus Muproteobacteria bacterium RBG_16_65_34</name>
    <dbReference type="NCBI Taxonomy" id="1817760"/>
    <lineage>
        <taxon>Bacteria</taxon>
        <taxon>Pseudomonadati</taxon>
        <taxon>Pseudomonadota</taxon>
        <taxon>Candidatus Muproteobacteria</taxon>
    </lineage>
</organism>
<dbReference type="AlphaFoldDB" id="A0A1F6TQ20"/>
<dbReference type="Gene3D" id="3.30.1370.120">
    <property type="match status" value="3"/>
</dbReference>
<dbReference type="InterPro" id="IPR005644">
    <property type="entry name" value="NolW-like"/>
</dbReference>
<feature type="domain" description="NolW-like" evidence="13">
    <location>
        <begin position="243"/>
        <end position="327"/>
    </location>
</feature>
<feature type="domain" description="GspD-like N0" evidence="14">
    <location>
        <begin position="4"/>
        <end position="73"/>
    </location>
</feature>
<dbReference type="GO" id="GO:0009279">
    <property type="term" value="C:cell outer membrane"/>
    <property type="evidence" value="ECO:0007669"/>
    <property type="project" value="UniProtKB-SubCell"/>
</dbReference>
<dbReference type="PANTHER" id="PTHR30332">
    <property type="entry name" value="PROBABLE GENERAL SECRETION PATHWAY PROTEIN D"/>
    <property type="match status" value="1"/>
</dbReference>
<proteinExistence type="inferred from homology"/>
<evidence type="ECO:0000256" key="8">
    <source>
        <dbReference type="ARBA" id="ARBA00023136"/>
    </source>
</evidence>
<dbReference type="Pfam" id="PF00263">
    <property type="entry name" value="Secretin"/>
    <property type="match status" value="1"/>
</dbReference>
<evidence type="ECO:0000313" key="16">
    <source>
        <dbReference type="Proteomes" id="UP000178885"/>
    </source>
</evidence>
<evidence type="ECO:0000256" key="5">
    <source>
        <dbReference type="ARBA" id="ARBA00022692"/>
    </source>
</evidence>
<dbReference type="GO" id="GO:0015628">
    <property type="term" value="P:protein secretion by the type II secretion system"/>
    <property type="evidence" value="ECO:0007669"/>
    <property type="project" value="InterPro"/>
</dbReference>
<keyword evidence="9" id="KW-0998">Cell outer membrane</keyword>
<evidence type="ECO:0000256" key="9">
    <source>
        <dbReference type="ARBA" id="ARBA00023237"/>
    </source>
</evidence>
<reference evidence="15 16" key="1">
    <citation type="journal article" date="2016" name="Nat. Commun.">
        <title>Thousands of microbial genomes shed light on interconnected biogeochemical processes in an aquifer system.</title>
        <authorList>
            <person name="Anantharaman K."/>
            <person name="Brown C.T."/>
            <person name="Hug L.A."/>
            <person name="Sharon I."/>
            <person name="Castelle C.J."/>
            <person name="Probst A.J."/>
            <person name="Thomas B.C."/>
            <person name="Singh A."/>
            <person name="Wilkins M.J."/>
            <person name="Karaoz U."/>
            <person name="Brodie E.L."/>
            <person name="Williams K.H."/>
            <person name="Hubbard S.S."/>
            <person name="Banfield J.F."/>
        </authorList>
    </citation>
    <scope>NUCLEOTIDE SEQUENCE [LARGE SCALE GENOMIC DNA]</scope>
</reference>
<evidence type="ECO:0000259" key="12">
    <source>
        <dbReference type="Pfam" id="PF00263"/>
    </source>
</evidence>
<dbReference type="GO" id="GO:0015627">
    <property type="term" value="C:type II protein secretion system complex"/>
    <property type="evidence" value="ECO:0007669"/>
    <property type="project" value="InterPro"/>
</dbReference>
<evidence type="ECO:0000256" key="4">
    <source>
        <dbReference type="ARBA" id="ARBA00022452"/>
    </source>
</evidence>
<keyword evidence="3 10" id="KW-0813">Transport</keyword>
<dbReference type="PRINTS" id="PR01032">
    <property type="entry name" value="PHAGEIV"/>
</dbReference>
<dbReference type="InterPro" id="IPR013356">
    <property type="entry name" value="T2SS_GspD"/>
</dbReference>
<name>A0A1F6TQ20_9PROT</name>
<evidence type="ECO:0000256" key="1">
    <source>
        <dbReference type="ARBA" id="ARBA00004442"/>
    </source>
</evidence>
<dbReference type="NCBIfam" id="TIGR02517">
    <property type="entry name" value="type_II_gspD"/>
    <property type="match status" value="1"/>
</dbReference>
<dbReference type="Pfam" id="PF21305">
    <property type="entry name" value="type_II_gspD_N0"/>
    <property type="match status" value="1"/>
</dbReference>
<dbReference type="EMBL" id="MFSU01000062">
    <property type="protein sequence ID" value="OGI47218.1"/>
    <property type="molecule type" value="Genomic_DNA"/>
</dbReference>
<accession>A0A1F6TQ20</accession>